<dbReference type="EMBL" id="GBRH01259523">
    <property type="protein sequence ID" value="JAD38372.1"/>
    <property type="molecule type" value="Transcribed_RNA"/>
</dbReference>
<reference evidence="1" key="2">
    <citation type="journal article" date="2015" name="Data Brief">
        <title>Shoot transcriptome of the giant reed, Arundo donax.</title>
        <authorList>
            <person name="Barrero R.A."/>
            <person name="Guerrero F.D."/>
            <person name="Moolhuijzen P."/>
            <person name="Goolsby J.A."/>
            <person name="Tidwell J."/>
            <person name="Bellgard S.E."/>
            <person name="Bellgard M.I."/>
        </authorList>
    </citation>
    <scope>NUCLEOTIDE SEQUENCE</scope>
    <source>
        <tissue evidence="1">Shoot tissue taken approximately 20 cm above the soil surface</tissue>
    </source>
</reference>
<sequence>MVSAAHFGTHLSSWVDSRDYIIKIGLYQAWMGWQAYVI</sequence>
<reference evidence="1" key="1">
    <citation type="submission" date="2014-09" db="EMBL/GenBank/DDBJ databases">
        <authorList>
            <person name="Magalhaes I.L.F."/>
            <person name="Oliveira U."/>
            <person name="Santos F.R."/>
            <person name="Vidigal T.H.D.A."/>
            <person name="Brescovit A.D."/>
            <person name="Santos A.J."/>
        </authorList>
    </citation>
    <scope>NUCLEOTIDE SEQUENCE</scope>
    <source>
        <tissue evidence="1">Shoot tissue taken approximately 20 cm above the soil surface</tissue>
    </source>
</reference>
<name>A0A0A8ZU64_ARUDO</name>
<proteinExistence type="predicted"/>
<organism evidence="1">
    <name type="scientific">Arundo donax</name>
    <name type="common">Giant reed</name>
    <name type="synonym">Donax arundinaceus</name>
    <dbReference type="NCBI Taxonomy" id="35708"/>
    <lineage>
        <taxon>Eukaryota</taxon>
        <taxon>Viridiplantae</taxon>
        <taxon>Streptophyta</taxon>
        <taxon>Embryophyta</taxon>
        <taxon>Tracheophyta</taxon>
        <taxon>Spermatophyta</taxon>
        <taxon>Magnoliopsida</taxon>
        <taxon>Liliopsida</taxon>
        <taxon>Poales</taxon>
        <taxon>Poaceae</taxon>
        <taxon>PACMAD clade</taxon>
        <taxon>Arundinoideae</taxon>
        <taxon>Arundineae</taxon>
        <taxon>Arundo</taxon>
    </lineage>
</organism>
<evidence type="ECO:0000313" key="1">
    <source>
        <dbReference type="EMBL" id="JAD38372.1"/>
    </source>
</evidence>
<protein>
    <submittedName>
        <fullName evidence="1">Uncharacterized protein</fullName>
    </submittedName>
</protein>
<accession>A0A0A8ZU64</accession>
<dbReference type="AlphaFoldDB" id="A0A0A8ZU64"/>